<name>A0A507FL28_9FUNG</name>
<dbReference type="EMBL" id="QEAP01000031">
    <property type="protein sequence ID" value="TPX76973.1"/>
    <property type="molecule type" value="Genomic_DNA"/>
</dbReference>
<feature type="region of interest" description="Disordered" evidence="1">
    <location>
        <begin position="1"/>
        <end position="25"/>
    </location>
</feature>
<dbReference type="PROSITE" id="PS50011">
    <property type="entry name" value="PROTEIN_KINASE_DOM"/>
    <property type="match status" value="1"/>
</dbReference>
<proteinExistence type="predicted"/>
<feature type="region of interest" description="Disordered" evidence="1">
    <location>
        <begin position="417"/>
        <end position="450"/>
    </location>
</feature>
<dbReference type="Proteomes" id="UP000320333">
    <property type="component" value="Unassembled WGS sequence"/>
</dbReference>
<dbReference type="AlphaFoldDB" id="A0A507FL28"/>
<evidence type="ECO:0000256" key="1">
    <source>
        <dbReference type="SAM" id="MobiDB-lite"/>
    </source>
</evidence>
<evidence type="ECO:0000313" key="4">
    <source>
        <dbReference type="Proteomes" id="UP000320333"/>
    </source>
</evidence>
<dbReference type="GO" id="GO:0005524">
    <property type="term" value="F:ATP binding"/>
    <property type="evidence" value="ECO:0007669"/>
    <property type="project" value="InterPro"/>
</dbReference>
<dbReference type="GO" id="GO:0044773">
    <property type="term" value="P:mitotic DNA damage checkpoint signaling"/>
    <property type="evidence" value="ECO:0007669"/>
    <property type="project" value="TreeGrafter"/>
</dbReference>
<dbReference type="OrthoDB" id="2120630at2759"/>
<dbReference type="SUPFAM" id="SSF56112">
    <property type="entry name" value="Protein kinase-like (PK-like)"/>
    <property type="match status" value="1"/>
</dbReference>
<dbReference type="InterPro" id="IPR000719">
    <property type="entry name" value="Prot_kinase_dom"/>
</dbReference>
<feature type="domain" description="Protein kinase" evidence="2">
    <location>
        <begin position="43"/>
        <end position="339"/>
    </location>
</feature>
<dbReference type="Pfam" id="PF00069">
    <property type="entry name" value="Pkinase"/>
    <property type="match status" value="1"/>
</dbReference>
<organism evidence="3 4">
    <name type="scientific">Chytriomyces confervae</name>
    <dbReference type="NCBI Taxonomy" id="246404"/>
    <lineage>
        <taxon>Eukaryota</taxon>
        <taxon>Fungi</taxon>
        <taxon>Fungi incertae sedis</taxon>
        <taxon>Chytridiomycota</taxon>
        <taxon>Chytridiomycota incertae sedis</taxon>
        <taxon>Chytridiomycetes</taxon>
        <taxon>Chytridiales</taxon>
        <taxon>Chytriomycetaceae</taxon>
        <taxon>Chytriomyces</taxon>
    </lineage>
</organism>
<reference evidence="3 4" key="1">
    <citation type="journal article" date="2019" name="Sci. Rep.">
        <title>Comparative genomics of chytrid fungi reveal insights into the obligate biotrophic and pathogenic lifestyle of Synchytrium endobioticum.</title>
        <authorList>
            <person name="van de Vossenberg B.T.L.H."/>
            <person name="Warris S."/>
            <person name="Nguyen H.D.T."/>
            <person name="van Gent-Pelzer M.P.E."/>
            <person name="Joly D.L."/>
            <person name="van de Geest H.C."/>
            <person name="Bonants P.J.M."/>
            <person name="Smith D.S."/>
            <person name="Levesque C.A."/>
            <person name="van der Lee T.A.J."/>
        </authorList>
    </citation>
    <scope>NUCLEOTIDE SEQUENCE [LARGE SCALE GENOMIC DNA]</scope>
    <source>
        <strain evidence="3 4">CBS 675.73</strain>
    </source>
</reference>
<dbReference type="STRING" id="246404.A0A507FL28"/>
<protein>
    <recommendedName>
        <fullName evidence="2">Protein kinase domain-containing protein</fullName>
    </recommendedName>
</protein>
<feature type="compositionally biased region" description="Low complexity" evidence="1">
    <location>
        <begin position="362"/>
        <end position="386"/>
    </location>
</feature>
<dbReference type="GO" id="GO:0004674">
    <property type="term" value="F:protein serine/threonine kinase activity"/>
    <property type="evidence" value="ECO:0007669"/>
    <property type="project" value="TreeGrafter"/>
</dbReference>
<evidence type="ECO:0000313" key="3">
    <source>
        <dbReference type="EMBL" id="TPX76973.1"/>
    </source>
</evidence>
<evidence type="ECO:0000259" key="2">
    <source>
        <dbReference type="PROSITE" id="PS50011"/>
    </source>
</evidence>
<dbReference type="PANTHER" id="PTHR44167:SF30">
    <property type="entry name" value="PHOSPHORYLASE KINASE"/>
    <property type="match status" value="1"/>
</dbReference>
<dbReference type="GO" id="GO:0005634">
    <property type="term" value="C:nucleus"/>
    <property type="evidence" value="ECO:0007669"/>
    <property type="project" value="TreeGrafter"/>
</dbReference>
<dbReference type="Gene3D" id="1.10.510.10">
    <property type="entry name" value="Transferase(Phosphotransferase) domain 1"/>
    <property type="match status" value="1"/>
</dbReference>
<comment type="caution">
    <text evidence="3">The sequence shown here is derived from an EMBL/GenBank/DDBJ whole genome shotgun (WGS) entry which is preliminary data.</text>
</comment>
<accession>A0A507FL28</accession>
<gene>
    <name evidence="3" type="ORF">CcCBS67573_g01727</name>
</gene>
<keyword evidence="4" id="KW-1185">Reference proteome</keyword>
<feature type="region of interest" description="Disordered" evidence="1">
    <location>
        <begin position="354"/>
        <end position="387"/>
    </location>
</feature>
<dbReference type="InterPro" id="IPR011009">
    <property type="entry name" value="Kinase-like_dom_sf"/>
</dbReference>
<feature type="compositionally biased region" description="Low complexity" evidence="1">
    <location>
        <begin position="15"/>
        <end position="25"/>
    </location>
</feature>
<dbReference type="PANTHER" id="PTHR44167">
    <property type="entry name" value="OVARIAN-SPECIFIC SERINE/THREONINE-PROTEIN KINASE LOK-RELATED"/>
    <property type="match status" value="1"/>
</dbReference>
<sequence>MSESGGISTRESTDSSDSSSNAGSNANLTAEEIAAKKNAARLYKQRAKKGGGCTAIFLPLSDMLQHKYKLISTIRPSMSNSKVILAYDQILDTQVAHKVDAKASLTDFEKWRVLRETGLLKTLSHPNLIKLRNFHETENCYVFVLEYMKDGDLLALIKETGALHPNQVRIIAAQVALGLRYLHARRVMHRDVQPDNVGIRFPTPTEGDDTSENNELWTQVRLINFGLSTHAAKSVHLKTPCGALGYMAPEILFIGLHEREYTSAVDMWSFGCLLYILLTGSPPFELGIVPQSKLDEVVSYPPSIWSKVPSNAQQAVEACLNPNPHTRIAAAEFLDLEWFQEDNVDGGRQDFVTFRESDGESSDGVSSDGISDDWSMSGSGRSNLSSDTVEKWRIFQTKSKTQKVEVEIANKLMDTVESRMESQGIGEAQREGGEPTAADQPTSHPSKEKAKCLQQPIAIDAKRAQSIAALITKYKNESENQTAADLDRGNIAFEEDAPFGCSTRSSNLPSQSASNTNNDVEFELGTLKEMEMFGRNTGDPEDSHVVVQVTDDDRSTTDPEGIAVNIVL</sequence>